<feature type="compositionally biased region" description="Basic and acidic residues" evidence="1">
    <location>
        <begin position="96"/>
        <end position="105"/>
    </location>
</feature>
<evidence type="ECO:0000256" key="1">
    <source>
        <dbReference type="SAM" id="MobiDB-lite"/>
    </source>
</evidence>
<organism evidence="2 3">
    <name type="scientific">Fusarium irregulare</name>
    <dbReference type="NCBI Taxonomy" id="2494466"/>
    <lineage>
        <taxon>Eukaryota</taxon>
        <taxon>Fungi</taxon>
        <taxon>Dikarya</taxon>
        <taxon>Ascomycota</taxon>
        <taxon>Pezizomycotina</taxon>
        <taxon>Sordariomycetes</taxon>
        <taxon>Hypocreomycetidae</taxon>
        <taxon>Hypocreales</taxon>
        <taxon>Nectriaceae</taxon>
        <taxon>Fusarium</taxon>
        <taxon>Fusarium incarnatum-equiseti species complex</taxon>
    </lineage>
</organism>
<protein>
    <submittedName>
        <fullName evidence="2">Uncharacterized protein</fullName>
    </submittedName>
</protein>
<dbReference type="Proteomes" id="UP001152130">
    <property type="component" value="Unassembled WGS sequence"/>
</dbReference>
<evidence type="ECO:0000313" key="3">
    <source>
        <dbReference type="Proteomes" id="UP001152130"/>
    </source>
</evidence>
<feature type="region of interest" description="Disordered" evidence="1">
    <location>
        <begin position="85"/>
        <end position="105"/>
    </location>
</feature>
<comment type="caution">
    <text evidence="2">The sequence shown here is derived from an EMBL/GenBank/DDBJ whole genome shotgun (WGS) entry which is preliminary data.</text>
</comment>
<reference evidence="2" key="1">
    <citation type="submission" date="2022-10" db="EMBL/GenBank/DDBJ databases">
        <title>Fusarium specimens isolated from Avocado Roots.</title>
        <authorList>
            <person name="Stajich J."/>
            <person name="Roper C."/>
            <person name="Heimlech-Rivalta G."/>
        </authorList>
    </citation>
    <scope>NUCLEOTIDE SEQUENCE</scope>
    <source>
        <strain evidence="2">CF00143</strain>
    </source>
</reference>
<dbReference type="EMBL" id="JAPDHF010000003">
    <property type="protein sequence ID" value="KAJ4021017.1"/>
    <property type="molecule type" value="Genomic_DNA"/>
</dbReference>
<dbReference type="AlphaFoldDB" id="A0A9W8PY81"/>
<name>A0A9W8PY81_9HYPO</name>
<evidence type="ECO:0000313" key="2">
    <source>
        <dbReference type="EMBL" id="KAJ4021017.1"/>
    </source>
</evidence>
<gene>
    <name evidence="2" type="ORF">NW766_002516</name>
</gene>
<keyword evidence="3" id="KW-1185">Reference proteome</keyword>
<proteinExistence type="predicted"/>
<accession>A0A9W8PY81</accession>
<sequence>MARSLHHVATPCHSLVKHPYPNPGIAGSPSPSQASPDMAKVVVRLIASSLMIRSIREVLLISMIAALAHCLLQLGTSIEPRSLHRAKFKSQSVDDSEARHPTVVV</sequence>